<dbReference type="CDD" id="cd11063">
    <property type="entry name" value="CYP52"/>
    <property type="match status" value="1"/>
</dbReference>
<keyword evidence="5" id="KW-0560">Oxidoreductase</keyword>
<evidence type="ECO:0000256" key="2">
    <source>
        <dbReference type="ARBA" id="ARBA00010617"/>
    </source>
</evidence>
<keyword evidence="3 8" id="KW-0349">Heme</keyword>
<evidence type="ECO:0000256" key="5">
    <source>
        <dbReference type="ARBA" id="ARBA00023002"/>
    </source>
</evidence>
<keyword evidence="9" id="KW-0812">Transmembrane</keyword>
<dbReference type="GO" id="GO:0020037">
    <property type="term" value="F:heme binding"/>
    <property type="evidence" value="ECO:0007669"/>
    <property type="project" value="InterPro"/>
</dbReference>
<feature type="transmembrane region" description="Helical" evidence="9">
    <location>
        <begin position="43"/>
        <end position="63"/>
    </location>
</feature>
<evidence type="ECO:0000256" key="6">
    <source>
        <dbReference type="ARBA" id="ARBA00023004"/>
    </source>
</evidence>
<dbReference type="GO" id="GO:0004497">
    <property type="term" value="F:monooxygenase activity"/>
    <property type="evidence" value="ECO:0007669"/>
    <property type="project" value="UniProtKB-KW"/>
</dbReference>
<sequence length="588" mass="66619">MFSLTPGLQLLLRLLSSLVILAVVICGAARIAQQHFAYDVPDWMLLFAWVAYLPVTVVLRSLYQWIQEERDIRRLGAVRIPELTGYLPGNLDVADQLRTGDGIYMFERVEDIQKTCGGIFCAKLLGQNRIFTTDPNHIKSILATDFTAWEKGPQFREDMASVLGSGVFNADGAVWKFHRSLARPFFARDRIRDFETFARHADEAIAVIRARQGLPIDFQDVLQRFTLDSATEFLLGKCVHSLHSLLPATYGKREIVEAAAEAFGPALTRVQERLSYRRDMPLWPLYETFGDKTKKDMQLIGEFLAPIIQAGLDRKNNNEKMTTEDGVRKPDTAHQVMLDQLLEVSDDHKLIADEVLNILIAGRDTTSTTLTYIVYLLSLHPDVLSRLREEVLSRVGQTRCPDLEDMREMKYMRAVINGVNNATLPAVPGNVRTSVRATTLPSSVPGGKPYYVPANSEVAYFVWMMQKNKDIWGPDAEQFDPSRWLDDRLQKHVLSNPFNFVPFNAGPRICRGQQFAYNEMTFFLVRFLQIFDHMELALDAQPADARPPVEWASGTGRKATEKIIPKSLLTLFVKGGLWMRFGEASREA</sequence>
<feature type="transmembrane region" description="Helical" evidence="9">
    <location>
        <begin position="12"/>
        <end position="31"/>
    </location>
</feature>
<dbReference type="OrthoDB" id="1470350at2759"/>
<dbReference type="InterPro" id="IPR002401">
    <property type="entry name" value="Cyt_P450_E_grp-I"/>
</dbReference>
<dbReference type="PANTHER" id="PTHR24287">
    <property type="entry name" value="P450, PUTATIVE (EUROFUNG)-RELATED"/>
    <property type="match status" value="1"/>
</dbReference>
<dbReference type="SUPFAM" id="SSF48264">
    <property type="entry name" value="Cytochrome P450"/>
    <property type="match status" value="1"/>
</dbReference>
<keyword evidence="9" id="KW-0472">Membrane</keyword>
<evidence type="ECO:0000256" key="1">
    <source>
        <dbReference type="ARBA" id="ARBA00001971"/>
    </source>
</evidence>
<dbReference type="EMBL" id="KE504175">
    <property type="protein sequence ID" value="EPS97497.1"/>
    <property type="molecule type" value="Genomic_DNA"/>
</dbReference>
<accession>S8DXZ7</accession>
<dbReference type="InterPro" id="IPR036396">
    <property type="entry name" value="Cyt_P450_sf"/>
</dbReference>
<feature type="binding site" description="axial binding residue" evidence="8">
    <location>
        <position position="510"/>
    </location>
    <ligand>
        <name>heme</name>
        <dbReference type="ChEBI" id="CHEBI:30413"/>
    </ligand>
    <ligandPart>
        <name>Fe</name>
        <dbReference type="ChEBI" id="CHEBI:18248"/>
    </ligandPart>
</feature>
<dbReference type="InParanoid" id="S8DXZ7"/>
<evidence type="ECO:0000256" key="9">
    <source>
        <dbReference type="SAM" id="Phobius"/>
    </source>
</evidence>
<dbReference type="Proteomes" id="UP000015241">
    <property type="component" value="Unassembled WGS sequence"/>
</dbReference>
<gene>
    <name evidence="10" type="ORF">FOMPIDRAFT_1061776</name>
</gene>
<keyword evidence="9" id="KW-1133">Transmembrane helix</keyword>
<evidence type="ECO:0000313" key="10">
    <source>
        <dbReference type="EMBL" id="EPS97497.1"/>
    </source>
</evidence>
<keyword evidence="11" id="KW-1185">Reference proteome</keyword>
<reference evidence="10 11" key="1">
    <citation type="journal article" date="2012" name="Science">
        <title>The Paleozoic origin of enzymatic lignin decomposition reconstructed from 31 fungal genomes.</title>
        <authorList>
            <person name="Floudas D."/>
            <person name="Binder M."/>
            <person name="Riley R."/>
            <person name="Barry K."/>
            <person name="Blanchette R.A."/>
            <person name="Henrissat B."/>
            <person name="Martinez A.T."/>
            <person name="Otillar R."/>
            <person name="Spatafora J.W."/>
            <person name="Yadav J.S."/>
            <person name="Aerts A."/>
            <person name="Benoit I."/>
            <person name="Boyd A."/>
            <person name="Carlson A."/>
            <person name="Copeland A."/>
            <person name="Coutinho P.M."/>
            <person name="de Vries R.P."/>
            <person name="Ferreira P."/>
            <person name="Findley K."/>
            <person name="Foster B."/>
            <person name="Gaskell J."/>
            <person name="Glotzer D."/>
            <person name="Gorecki P."/>
            <person name="Heitman J."/>
            <person name="Hesse C."/>
            <person name="Hori C."/>
            <person name="Igarashi K."/>
            <person name="Jurgens J.A."/>
            <person name="Kallen N."/>
            <person name="Kersten P."/>
            <person name="Kohler A."/>
            <person name="Kuees U."/>
            <person name="Kumar T.K.A."/>
            <person name="Kuo A."/>
            <person name="LaButti K."/>
            <person name="Larrondo L.F."/>
            <person name="Lindquist E."/>
            <person name="Ling A."/>
            <person name="Lombard V."/>
            <person name="Lucas S."/>
            <person name="Lundell T."/>
            <person name="Martin R."/>
            <person name="McLaughlin D.J."/>
            <person name="Morgenstern I."/>
            <person name="Morin E."/>
            <person name="Murat C."/>
            <person name="Nagy L.G."/>
            <person name="Nolan M."/>
            <person name="Ohm R.A."/>
            <person name="Patyshakuliyeva A."/>
            <person name="Rokas A."/>
            <person name="Ruiz-Duenas F.J."/>
            <person name="Sabat G."/>
            <person name="Salamov A."/>
            <person name="Samejima M."/>
            <person name="Schmutz J."/>
            <person name="Slot J.C."/>
            <person name="St John F."/>
            <person name="Stenlid J."/>
            <person name="Sun H."/>
            <person name="Sun S."/>
            <person name="Syed K."/>
            <person name="Tsang A."/>
            <person name="Wiebenga A."/>
            <person name="Young D."/>
            <person name="Pisabarro A."/>
            <person name="Eastwood D.C."/>
            <person name="Martin F."/>
            <person name="Cullen D."/>
            <person name="Grigoriev I.V."/>
            <person name="Hibbett D.S."/>
        </authorList>
    </citation>
    <scope>NUCLEOTIDE SEQUENCE</scope>
    <source>
        <strain evidence="11">FP-58527</strain>
    </source>
</reference>
<evidence type="ECO:0000313" key="11">
    <source>
        <dbReference type="Proteomes" id="UP000015241"/>
    </source>
</evidence>
<dbReference type="InterPro" id="IPR001128">
    <property type="entry name" value="Cyt_P450"/>
</dbReference>
<keyword evidence="4 8" id="KW-0479">Metal-binding</keyword>
<dbReference type="PRINTS" id="PR00463">
    <property type="entry name" value="EP450I"/>
</dbReference>
<dbReference type="AlphaFoldDB" id="S8DXZ7"/>
<dbReference type="Pfam" id="PF00067">
    <property type="entry name" value="p450"/>
    <property type="match status" value="1"/>
</dbReference>
<dbReference type="GO" id="GO:0016705">
    <property type="term" value="F:oxidoreductase activity, acting on paired donors, with incorporation or reduction of molecular oxygen"/>
    <property type="evidence" value="ECO:0007669"/>
    <property type="project" value="InterPro"/>
</dbReference>
<dbReference type="InterPro" id="IPR047146">
    <property type="entry name" value="Cyt_P450_E_CYP52_fungi"/>
</dbReference>
<dbReference type="eggNOG" id="KOG0157">
    <property type="taxonomic scope" value="Eukaryota"/>
</dbReference>
<dbReference type="PRINTS" id="PR00385">
    <property type="entry name" value="P450"/>
</dbReference>
<dbReference type="HOGENOM" id="CLU_001570_27_0_1"/>
<proteinExistence type="inferred from homology"/>
<keyword evidence="7" id="KW-0503">Monooxygenase</keyword>
<evidence type="ECO:0000256" key="7">
    <source>
        <dbReference type="ARBA" id="ARBA00023033"/>
    </source>
</evidence>
<organism evidence="10 11">
    <name type="scientific">Fomitopsis schrenkii</name>
    <name type="common">Brown rot fungus</name>
    <dbReference type="NCBI Taxonomy" id="2126942"/>
    <lineage>
        <taxon>Eukaryota</taxon>
        <taxon>Fungi</taxon>
        <taxon>Dikarya</taxon>
        <taxon>Basidiomycota</taxon>
        <taxon>Agaricomycotina</taxon>
        <taxon>Agaricomycetes</taxon>
        <taxon>Polyporales</taxon>
        <taxon>Fomitopsis</taxon>
    </lineage>
</organism>
<dbReference type="GO" id="GO:0005506">
    <property type="term" value="F:iron ion binding"/>
    <property type="evidence" value="ECO:0007669"/>
    <property type="project" value="InterPro"/>
</dbReference>
<dbReference type="PANTHER" id="PTHR24287:SF1">
    <property type="entry name" value="P450, PUTATIVE (EUROFUNG)-RELATED"/>
    <property type="match status" value="1"/>
</dbReference>
<evidence type="ECO:0008006" key="12">
    <source>
        <dbReference type="Google" id="ProtNLM"/>
    </source>
</evidence>
<name>S8DXZ7_FOMSC</name>
<keyword evidence="6 8" id="KW-0408">Iron</keyword>
<protein>
    <recommendedName>
        <fullName evidence="12">Cytochrome P450</fullName>
    </recommendedName>
</protein>
<comment type="similarity">
    <text evidence="2">Belongs to the cytochrome P450 family.</text>
</comment>
<evidence type="ECO:0000256" key="4">
    <source>
        <dbReference type="ARBA" id="ARBA00022723"/>
    </source>
</evidence>
<comment type="cofactor">
    <cofactor evidence="1 8">
        <name>heme</name>
        <dbReference type="ChEBI" id="CHEBI:30413"/>
    </cofactor>
</comment>
<dbReference type="Gene3D" id="1.10.630.10">
    <property type="entry name" value="Cytochrome P450"/>
    <property type="match status" value="1"/>
</dbReference>
<dbReference type="STRING" id="743788.S8DXZ7"/>
<evidence type="ECO:0000256" key="8">
    <source>
        <dbReference type="PIRSR" id="PIRSR602401-1"/>
    </source>
</evidence>
<evidence type="ECO:0000256" key="3">
    <source>
        <dbReference type="ARBA" id="ARBA00022617"/>
    </source>
</evidence>